<gene>
    <name evidence="1" type="ORF">LSALG_LOCUS22496</name>
</gene>
<evidence type="ECO:0000313" key="1">
    <source>
        <dbReference type="EMBL" id="CAI9282873.1"/>
    </source>
</evidence>
<dbReference type="EMBL" id="OX465080">
    <property type="protein sequence ID" value="CAI9282873.1"/>
    <property type="molecule type" value="Genomic_DNA"/>
</dbReference>
<sequence length="345" mass="39956">MNKAVDESTSGCNKKTEKVDKLIYDAQVFMEKFENSFESNTAKANEIFSGLGFSLKIEMAKFQEVRTGLQNDHEKFQSSITSQFSKLHEDLAMENKIMDAFALKTEKVKVLTIKLDNAEKQTLAKTTPLVKPKVKIEPEPKGKEKLFSYEPIIDDSEEEELDEEELKRRKAREAELDEHQRIQSKASDSPNQYLLEPFVLFELQNTQYLQLDLPITPTAFEFRSFIKVGNVQSIENSADQLLLAFYLKHMRPQNETWSARKITIVKVTGPIEKESFPNAKFKVVRGFASQVHEFTLADLPCINPYNWIMLYNLLMPEEQKNEPVLSHLKLMIISYIQEVELWMSR</sequence>
<name>A0AA35YZF5_LACSI</name>
<reference evidence="1" key="1">
    <citation type="submission" date="2023-04" db="EMBL/GenBank/DDBJ databases">
        <authorList>
            <person name="Vijverberg K."/>
            <person name="Xiong W."/>
            <person name="Schranz E."/>
        </authorList>
    </citation>
    <scope>NUCLEOTIDE SEQUENCE</scope>
</reference>
<accession>A0AA35YZF5</accession>
<protein>
    <submittedName>
        <fullName evidence="1">Uncharacterized protein</fullName>
    </submittedName>
</protein>
<evidence type="ECO:0000313" key="2">
    <source>
        <dbReference type="Proteomes" id="UP001177003"/>
    </source>
</evidence>
<dbReference type="AlphaFoldDB" id="A0AA35YZF5"/>
<dbReference type="Proteomes" id="UP001177003">
    <property type="component" value="Chromosome 4"/>
</dbReference>
<proteinExistence type="predicted"/>
<organism evidence="1 2">
    <name type="scientific">Lactuca saligna</name>
    <name type="common">Willowleaf lettuce</name>
    <dbReference type="NCBI Taxonomy" id="75948"/>
    <lineage>
        <taxon>Eukaryota</taxon>
        <taxon>Viridiplantae</taxon>
        <taxon>Streptophyta</taxon>
        <taxon>Embryophyta</taxon>
        <taxon>Tracheophyta</taxon>
        <taxon>Spermatophyta</taxon>
        <taxon>Magnoliopsida</taxon>
        <taxon>eudicotyledons</taxon>
        <taxon>Gunneridae</taxon>
        <taxon>Pentapetalae</taxon>
        <taxon>asterids</taxon>
        <taxon>campanulids</taxon>
        <taxon>Asterales</taxon>
        <taxon>Asteraceae</taxon>
        <taxon>Cichorioideae</taxon>
        <taxon>Cichorieae</taxon>
        <taxon>Lactucinae</taxon>
        <taxon>Lactuca</taxon>
    </lineage>
</organism>
<keyword evidence="2" id="KW-1185">Reference proteome</keyword>